<evidence type="ECO:0000256" key="2">
    <source>
        <dbReference type="ARBA" id="ARBA00008900"/>
    </source>
</evidence>
<comment type="pathway">
    <text evidence="1 8">Purine metabolism; 7-cyano-7-deazaguanine biosynthesis.</text>
</comment>
<feature type="binding site" evidence="10">
    <location>
        <position position="27"/>
    </location>
    <ligand>
        <name>Zn(2+)</name>
        <dbReference type="ChEBI" id="CHEBI:29105"/>
    </ligand>
</feature>
<feature type="active site" description="Proton acceptor" evidence="9">
    <location>
        <position position="37"/>
    </location>
</feature>
<accession>A0A3G3JXN1</accession>
<dbReference type="Pfam" id="PF01242">
    <property type="entry name" value="PTPS"/>
    <property type="match status" value="1"/>
</dbReference>
<gene>
    <name evidence="11" type="primary">queD</name>
    <name evidence="11" type="ORF">EAV92_10790</name>
</gene>
<evidence type="ECO:0000313" key="11">
    <source>
        <dbReference type="EMBL" id="AYQ73008.1"/>
    </source>
</evidence>
<evidence type="ECO:0000313" key="12">
    <source>
        <dbReference type="Proteomes" id="UP000269097"/>
    </source>
</evidence>
<protein>
    <recommendedName>
        <fullName evidence="3 8">6-carboxy-5,6,7,8-tetrahydropterin synthase</fullName>
        <ecNumber evidence="8">4.-.-.-</ecNumber>
    </recommendedName>
</protein>
<feature type="active site" description="Charge relay system" evidence="9">
    <location>
        <position position="130"/>
    </location>
</feature>
<sequence>MIQQIYPSVVHPFCYELNKDLQFAAAHYVPSDAAGKCSRVHGHTYFVNVTIAGNDLDAAGFLVNFSEIKKLIHDCFDHSLLNDHHAYFKDEDPERFPTSEVLARTVYEIIQAYLDRSENKPRCLQVFLRETPTSYVVYLPRAGDSYGI</sequence>
<dbReference type="UniPathway" id="UPA00391"/>
<evidence type="ECO:0000256" key="8">
    <source>
        <dbReference type="PIRNR" id="PIRNR006113"/>
    </source>
</evidence>
<comment type="cofactor">
    <cofactor evidence="8 10">
        <name>Zn(2+)</name>
        <dbReference type="ChEBI" id="CHEBI:29105"/>
    </cofactor>
    <text evidence="8 10">Binds 1 zinc ion per subunit.</text>
</comment>
<dbReference type="PIRSF" id="PIRSF006113">
    <property type="entry name" value="PTP_synth"/>
    <property type="match status" value="1"/>
</dbReference>
<dbReference type="GO" id="GO:0070497">
    <property type="term" value="F:6-carboxytetrahydropterin synthase activity"/>
    <property type="evidence" value="ECO:0007669"/>
    <property type="project" value="UniProtKB-EC"/>
</dbReference>
<keyword evidence="8" id="KW-0671">Queuosine biosynthesis</keyword>
<dbReference type="PANTHER" id="PTHR12589">
    <property type="entry name" value="PYRUVOYL TETRAHYDROBIOPTERIN SYNTHASE"/>
    <property type="match status" value="1"/>
</dbReference>
<evidence type="ECO:0000256" key="1">
    <source>
        <dbReference type="ARBA" id="ARBA00005061"/>
    </source>
</evidence>
<dbReference type="Proteomes" id="UP000269097">
    <property type="component" value="Chromosome"/>
</dbReference>
<dbReference type="EC" id="4.-.-.-" evidence="8"/>
<keyword evidence="5 8" id="KW-0862">Zinc</keyword>
<dbReference type="Gene3D" id="3.30.479.10">
    <property type="entry name" value="6-pyruvoyl tetrahydropterin synthase/QueD"/>
    <property type="match status" value="1"/>
</dbReference>
<dbReference type="GO" id="GO:0008616">
    <property type="term" value="P:tRNA queuosine(34) biosynthetic process"/>
    <property type="evidence" value="ECO:0007669"/>
    <property type="project" value="UniProtKB-KW"/>
</dbReference>
<evidence type="ECO:0000256" key="3">
    <source>
        <dbReference type="ARBA" id="ARBA00018141"/>
    </source>
</evidence>
<feature type="active site" description="Charge relay system" evidence="9">
    <location>
        <position position="78"/>
    </location>
</feature>
<dbReference type="InterPro" id="IPR007115">
    <property type="entry name" value="6-PTP_synth/QueD"/>
</dbReference>
<evidence type="ECO:0000256" key="10">
    <source>
        <dbReference type="PIRSR" id="PIRSR006113-2"/>
    </source>
</evidence>
<keyword evidence="12" id="KW-1185">Reference proteome</keyword>
<evidence type="ECO:0000256" key="9">
    <source>
        <dbReference type="PIRSR" id="PIRSR006113-1"/>
    </source>
</evidence>
<evidence type="ECO:0000256" key="6">
    <source>
        <dbReference type="ARBA" id="ARBA00023239"/>
    </source>
</evidence>
<evidence type="ECO:0000256" key="4">
    <source>
        <dbReference type="ARBA" id="ARBA00022723"/>
    </source>
</evidence>
<keyword evidence="6 8" id="KW-0456">Lyase</keyword>
<evidence type="ECO:0000256" key="5">
    <source>
        <dbReference type="ARBA" id="ARBA00022833"/>
    </source>
</evidence>
<comment type="catalytic activity">
    <reaction evidence="7 8">
        <text>7,8-dihydroneopterin 3'-triphosphate + H2O = 6-carboxy-5,6,7,8-tetrahydropterin + triphosphate + acetaldehyde + 2 H(+)</text>
        <dbReference type="Rhea" id="RHEA:27966"/>
        <dbReference type="ChEBI" id="CHEBI:15343"/>
        <dbReference type="ChEBI" id="CHEBI:15377"/>
        <dbReference type="ChEBI" id="CHEBI:15378"/>
        <dbReference type="ChEBI" id="CHEBI:18036"/>
        <dbReference type="ChEBI" id="CHEBI:58462"/>
        <dbReference type="ChEBI" id="CHEBI:61032"/>
        <dbReference type="EC" id="4.1.2.50"/>
    </reaction>
</comment>
<dbReference type="NCBIfam" id="TIGR03367">
    <property type="entry name" value="queuosine_QueD"/>
    <property type="match status" value="1"/>
</dbReference>
<organism evidence="11 12">
    <name type="scientific">Cohnella candidum</name>
    <dbReference type="NCBI Taxonomy" id="2674991"/>
    <lineage>
        <taxon>Bacteria</taxon>
        <taxon>Bacillati</taxon>
        <taxon>Bacillota</taxon>
        <taxon>Bacilli</taxon>
        <taxon>Bacillales</taxon>
        <taxon>Paenibacillaceae</taxon>
        <taxon>Cohnella</taxon>
    </lineage>
</organism>
<dbReference type="EMBL" id="CP033433">
    <property type="protein sequence ID" value="AYQ73008.1"/>
    <property type="molecule type" value="Genomic_DNA"/>
</dbReference>
<feature type="binding site" evidence="10">
    <location>
        <position position="43"/>
    </location>
    <ligand>
        <name>Zn(2+)</name>
        <dbReference type="ChEBI" id="CHEBI:29105"/>
    </ligand>
</feature>
<feature type="binding site" evidence="10">
    <location>
        <position position="41"/>
    </location>
    <ligand>
        <name>Zn(2+)</name>
        <dbReference type="ChEBI" id="CHEBI:29105"/>
    </ligand>
</feature>
<keyword evidence="4 8" id="KW-0479">Metal-binding</keyword>
<dbReference type="PANTHER" id="PTHR12589:SF7">
    <property type="entry name" value="6-PYRUVOYL TETRAHYDROBIOPTERIN SYNTHASE"/>
    <property type="match status" value="1"/>
</dbReference>
<dbReference type="RefSeq" id="WP_123041090.1">
    <property type="nucleotide sequence ID" value="NZ_CP033433.1"/>
</dbReference>
<dbReference type="SUPFAM" id="SSF55620">
    <property type="entry name" value="Tetrahydrobiopterin biosynthesis enzymes-like"/>
    <property type="match status" value="1"/>
</dbReference>
<dbReference type="AlphaFoldDB" id="A0A3G3JXN1"/>
<dbReference type="InterPro" id="IPR038418">
    <property type="entry name" value="6-PTP_synth/QueD_sf"/>
</dbReference>
<evidence type="ECO:0000256" key="7">
    <source>
        <dbReference type="ARBA" id="ARBA00048807"/>
    </source>
</evidence>
<proteinExistence type="inferred from homology"/>
<reference evidence="11 12" key="1">
    <citation type="submission" date="2018-10" db="EMBL/GenBank/DDBJ databases">
        <title>Genome Sequence of Cohnella sp.</title>
        <authorList>
            <person name="Srinivasan S."/>
            <person name="Kim M.K."/>
        </authorList>
    </citation>
    <scope>NUCLEOTIDE SEQUENCE [LARGE SCALE GENOMIC DNA]</scope>
    <source>
        <strain evidence="11 12">18JY8-7</strain>
    </source>
</reference>
<comment type="similarity">
    <text evidence="2 8">Belongs to the PTPS family. QueD subfamily.</text>
</comment>
<dbReference type="GO" id="GO:0046872">
    <property type="term" value="F:metal ion binding"/>
    <property type="evidence" value="ECO:0007669"/>
    <property type="project" value="UniProtKB-KW"/>
</dbReference>
<name>A0A3G3JXN1_9BACL</name>
<dbReference type="KEGG" id="coh:EAV92_10790"/>